<accession>A0A328VL04</accession>
<keyword evidence="3" id="KW-1185">Reference proteome</keyword>
<dbReference type="Gene3D" id="1.10.10.1320">
    <property type="entry name" value="Anti-sigma factor, zinc-finger domain"/>
    <property type="match status" value="1"/>
</dbReference>
<sequence length="120" mass="13279">MNCEELSRLLPDLVEGTLPPALQAEAEAALPDCPECQHELELARQVRTLLSALQAEYAGLRLPPDFERRLLARIHTEQSGLELLDLSSQMLLQWLIDLINLLGALLDPTTGALRLQTQSA</sequence>
<dbReference type="Proteomes" id="UP000248706">
    <property type="component" value="Unassembled WGS sequence"/>
</dbReference>
<dbReference type="RefSeq" id="WP_112432584.1">
    <property type="nucleotide sequence ID" value="NZ_MCIF01000002.1"/>
</dbReference>
<gene>
    <name evidence="2" type="ORF">A4R35_20025</name>
</gene>
<evidence type="ECO:0000313" key="2">
    <source>
        <dbReference type="EMBL" id="RAQ97839.1"/>
    </source>
</evidence>
<dbReference type="InterPro" id="IPR041916">
    <property type="entry name" value="Anti_sigma_zinc_sf"/>
</dbReference>
<evidence type="ECO:0000313" key="3">
    <source>
        <dbReference type="Proteomes" id="UP000248706"/>
    </source>
</evidence>
<comment type="caution">
    <text evidence="2">The sequence shown here is derived from an EMBL/GenBank/DDBJ whole genome shotgun (WGS) entry which is preliminary data.</text>
</comment>
<dbReference type="OrthoDB" id="164234at2"/>
<proteinExistence type="predicted"/>
<dbReference type="InterPro" id="IPR027383">
    <property type="entry name" value="Znf_put"/>
</dbReference>
<organism evidence="2 3">
    <name type="scientific">Thermogemmatispora tikiterensis</name>
    <dbReference type="NCBI Taxonomy" id="1825093"/>
    <lineage>
        <taxon>Bacteria</taxon>
        <taxon>Bacillati</taxon>
        <taxon>Chloroflexota</taxon>
        <taxon>Ktedonobacteria</taxon>
        <taxon>Thermogemmatisporales</taxon>
        <taxon>Thermogemmatisporaceae</taxon>
        <taxon>Thermogemmatispora</taxon>
    </lineage>
</organism>
<dbReference type="Pfam" id="PF13490">
    <property type="entry name" value="zf-HC2"/>
    <property type="match status" value="1"/>
</dbReference>
<reference evidence="2 3" key="1">
    <citation type="submission" date="2016-08" db="EMBL/GenBank/DDBJ databases">
        <title>Analysis of Carbohydrate Active Enzymes in Thermogemmatispora T81 Reveals Carbohydrate Degradation Ability.</title>
        <authorList>
            <person name="Tomazini A."/>
            <person name="Lal S."/>
            <person name="Stott M."/>
            <person name="Henrissat B."/>
            <person name="Polikarpov I."/>
            <person name="Sparling R."/>
            <person name="Levin D.B."/>
        </authorList>
    </citation>
    <scope>NUCLEOTIDE SEQUENCE [LARGE SCALE GENOMIC DNA]</scope>
    <source>
        <strain evidence="2 3">T81</strain>
    </source>
</reference>
<protein>
    <recommendedName>
        <fullName evidence="1">Putative zinc-finger domain-containing protein</fullName>
    </recommendedName>
</protein>
<name>A0A328VL04_9CHLR</name>
<feature type="domain" description="Putative zinc-finger" evidence="1">
    <location>
        <begin position="3"/>
        <end position="37"/>
    </location>
</feature>
<dbReference type="AlphaFoldDB" id="A0A328VL04"/>
<dbReference type="EMBL" id="MCIF01000002">
    <property type="protein sequence ID" value="RAQ97839.1"/>
    <property type="molecule type" value="Genomic_DNA"/>
</dbReference>
<evidence type="ECO:0000259" key="1">
    <source>
        <dbReference type="Pfam" id="PF13490"/>
    </source>
</evidence>